<name>V6LWP6_9EUKA</name>
<accession>V6LWP6</accession>
<organism evidence="1">
    <name type="scientific">Spironucleus salmonicida</name>
    <dbReference type="NCBI Taxonomy" id="348837"/>
    <lineage>
        <taxon>Eukaryota</taxon>
        <taxon>Metamonada</taxon>
        <taxon>Diplomonadida</taxon>
        <taxon>Hexamitidae</taxon>
        <taxon>Hexamitinae</taxon>
        <taxon>Spironucleus</taxon>
    </lineage>
</organism>
<gene>
    <name evidence="1" type="ORF">SS50377_10775</name>
</gene>
<proteinExistence type="predicted"/>
<dbReference type="EMBL" id="KI545969">
    <property type="protein sequence ID" value="EST49005.1"/>
    <property type="molecule type" value="Genomic_DNA"/>
</dbReference>
<dbReference type="AlphaFoldDB" id="V6LWP6"/>
<protein>
    <submittedName>
        <fullName evidence="1">Uncharacterized protein</fullName>
    </submittedName>
</protein>
<evidence type="ECO:0000313" key="1">
    <source>
        <dbReference type="EMBL" id="EST49005.1"/>
    </source>
</evidence>
<feature type="non-terminal residue" evidence="1">
    <location>
        <position position="1"/>
    </location>
</feature>
<reference evidence="1" key="1">
    <citation type="journal article" date="2014" name="PLoS Genet.">
        <title>The Genome of Spironucleus salmonicida Highlights a Fish Pathogen Adapted to Fluctuating Environments.</title>
        <authorList>
            <person name="Xu F."/>
            <person name="Jerlstrom-Hultqvist J."/>
            <person name="Einarsson E."/>
            <person name="Astvaldsson A."/>
            <person name="Svard S.G."/>
            <person name="Andersson J.O."/>
        </authorList>
    </citation>
    <scope>NUCLEOTIDE SEQUENCE</scope>
</reference>
<dbReference type="VEuPathDB" id="GiardiaDB:SS50377_22685"/>
<sequence>MSLLSGGFVHTPNLVLPETDGRCSQIRRRGGPDSAYKGVPMRCLLSASKIVRFCGTKQASRVRRSATFHLTQQRLRYSSSTSSPYTPLQQLKFHSRQSILQPTMQATTQPSRNYELRWIASPATHQSRTGDIYGTVDRKLLTPIVARSSAFSNKILITVRTSAYLVVDRDPTFGSKHDYALTITLLASKNITVVSVKFGETGKRGRSVMELKNLIEIFTIHKQQKLMLKLNAASLYRKLFIDFQVFYLIRYNIQYIYFN</sequence>